<feature type="chain" id="PRO_5046031355" evidence="2">
    <location>
        <begin position="18"/>
        <end position="722"/>
    </location>
</feature>
<accession>A0ABR2IE37</accession>
<dbReference type="EMBL" id="JAPCWZ010000005">
    <property type="protein sequence ID" value="KAK8861854.1"/>
    <property type="molecule type" value="Genomic_DNA"/>
</dbReference>
<organism evidence="3 4">
    <name type="scientific">Apiospora arundinis</name>
    <dbReference type="NCBI Taxonomy" id="335852"/>
    <lineage>
        <taxon>Eukaryota</taxon>
        <taxon>Fungi</taxon>
        <taxon>Dikarya</taxon>
        <taxon>Ascomycota</taxon>
        <taxon>Pezizomycotina</taxon>
        <taxon>Sordariomycetes</taxon>
        <taxon>Xylariomycetidae</taxon>
        <taxon>Amphisphaeriales</taxon>
        <taxon>Apiosporaceae</taxon>
        <taxon>Apiospora</taxon>
    </lineage>
</organism>
<gene>
    <name evidence="3" type="ORF">PGQ11_008089</name>
</gene>
<feature type="compositionally biased region" description="Polar residues" evidence="1">
    <location>
        <begin position="216"/>
        <end position="229"/>
    </location>
</feature>
<sequence length="722" mass="79087">MKFYPLVLTGQLILAQASEILQAHDSQNQEIENGYGDHDICQGIYATPDETTASVLPNTPESIIDYHGPLSKRDPKRKSGGNEGGKGEGGSGGRPTTTAKKPAATTAEKNPATTTTEKKLEPTTEKKPESTTEKESTTTTITKEGTTLTTQKTPKANRKTDTTMSGKTTTKNETTKTSNKSGTTMSGTGKSGTATIAESSSTMTSSKSNSSNITSGKPTRSNSSKYITTSSASASSSSSSAACKPKKGAQGVKDGHVEKAALGDAESSLDCDKNPPTMHVTETKKPIGKYEKRIPQKCPKELAQACYHYSSVMKIHAATKSMTEFTCGETRSNYRLNAHKDLKATALTDWGVTAIAKRSSKHQHWWPWAQGWILRNGEKSLDGACERDEWPPAYFWPGDAYAKKNNMVQRVRLNPATHNGPAGGIFHGFCATNDAIIMKGSTTLEKKENVETVGAPDVKKARKGPDGTDTITSIVSVNTRHAVFKFEDWDNLPVDNIWYGLKENECWPSDLAKEDPGWALLTYDEFYETQHTNLKQYRELYTKPPPIQDLKDALKKYGGKPPRPFSKIKKEKYTKYGFNNKSRKLYHIPDEYVGVLPSLDFTLPLKKRQMSSNSTEDHIMMGIDDISSDEANGLELVDIEEMTIEDIHNTSDEDLQQMDDEHLDAWMARYMDLLRKQAETSSNTSPPVSDAKPTPAGQANPTAQPAAVGSLGFDDLPKPTAI</sequence>
<evidence type="ECO:0000256" key="2">
    <source>
        <dbReference type="SAM" id="SignalP"/>
    </source>
</evidence>
<reference evidence="3 4" key="1">
    <citation type="journal article" date="2024" name="IMA Fungus">
        <title>Apiospora arundinis, a panoply of carbohydrate-active enzymes and secondary metabolites.</title>
        <authorList>
            <person name="Sorensen T."/>
            <person name="Petersen C."/>
            <person name="Muurmann A.T."/>
            <person name="Christiansen J.V."/>
            <person name="Brundto M.L."/>
            <person name="Overgaard C.K."/>
            <person name="Boysen A.T."/>
            <person name="Wollenberg R.D."/>
            <person name="Larsen T.O."/>
            <person name="Sorensen J.L."/>
            <person name="Nielsen K.L."/>
            <person name="Sondergaard T.E."/>
        </authorList>
    </citation>
    <scope>NUCLEOTIDE SEQUENCE [LARGE SCALE GENOMIC DNA]</scope>
    <source>
        <strain evidence="3 4">AAU 773</strain>
    </source>
</reference>
<evidence type="ECO:0000256" key="1">
    <source>
        <dbReference type="SAM" id="MobiDB-lite"/>
    </source>
</evidence>
<feature type="compositionally biased region" description="Polar residues" evidence="1">
    <location>
        <begin position="51"/>
        <end position="61"/>
    </location>
</feature>
<feature type="compositionally biased region" description="Basic and acidic residues" evidence="1">
    <location>
        <begin position="116"/>
        <end position="136"/>
    </location>
</feature>
<feature type="region of interest" description="Disordered" evidence="1">
    <location>
        <begin position="678"/>
        <end position="722"/>
    </location>
</feature>
<name>A0ABR2IE37_9PEZI</name>
<feature type="compositionally biased region" description="Low complexity" evidence="1">
    <location>
        <begin position="137"/>
        <end position="153"/>
    </location>
</feature>
<feature type="compositionally biased region" description="Low complexity" evidence="1">
    <location>
        <begin position="95"/>
        <end position="115"/>
    </location>
</feature>
<proteinExistence type="predicted"/>
<feature type="compositionally biased region" description="Low complexity" evidence="1">
    <location>
        <begin position="162"/>
        <end position="215"/>
    </location>
</feature>
<comment type="caution">
    <text evidence="3">The sequence shown here is derived from an EMBL/GenBank/DDBJ whole genome shotgun (WGS) entry which is preliminary data.</text>
</comment>
<evidence type="ECO:0000313" key="4">
    <source>
        <dbReference type="Proteomes" id="UP001390339"/>
    </source>
</evidence>
<feature type="region of interest" description="Disordered" evidence="1">
    <location>
        <begin position="51"/>
        <end position="254"/>
    </location>
</feature>
<keyword evidence="2" id="KW-0732">Signal</keyword>
<feature type="compositionally biased region" description="Gly residues" evidence="1">
    <location>
        <begin position="81"/>
        <end position="93"/>
    </location>
</feature>
<keyword evidence="4" id="KW-1185">Reference proteome</keyword>
<evidence type="ECO:0000313" key="3">
    <source>
        <dbReference type="EMBL" id="KAK8861854.1"/>
    </source>
</evidence>
<feature type="compositionally biased region" description="Low complexity" evidence="1">
    <location>
        <begin position="230"/>
        <end position="242"/>
    </location>
</feature>
<feature type="signal peptide" evidence="2">
    <location>
        <begin position="1"/>
        <end position="17"/>
    </location>
</feature>
<dbReference type="Proteomes" id="UP001390339">
    <property type="component" value="Unassembled WGS sequence"/>
</dbReference>
<protein>
    <submittedName>
        <fullName evidence="3">Killer toxin subunits alpha/beta</fullName>
    </submittedName>
</protein>